<proteinExistence type="predicted"/>
<dbReference type="Proteomes" id="UP000183788">
    <property type="component" value="Unassembled WGS sequence"/>
</dbReference>
<name>A0A1K1T2A3_9BACT</name>
<evidence type="ECO:0000313" key="3">
    <source>
        <dbReference type="Proteomes" id="UP000183788"/>
    </source>
</evidence>
<dbReference type="AlphaFoldDB" id="A0A1K1T2A3"/>
<dbReference type="EMBL" id="FPIZ01000049">
    <property type="protein sequence ID" value="SFW90471.1"/>
    <property type="molecule type" value="Genomic_DNA"/>
</dbReference>
<feature type="transmembrane region" description="Helical" evidence="1">
    <location>
        <begin position="46"/>
        <end position="65"/>
    </location>
</feature>
<reference evidence="2 3" key="1">
    <citation type="submission" date="2016-11" db="EMBL/GenBank/DDBJ databases">
        <authorList>
            <person name="Jaros S."/>
            <person name="Januszkiewicz K."/>
            <person name="Wedrychowicz H."/>
        </authorList>
    </citation>
    <scope>NUCLEOTIDE SEQUENCE [LARGE SCALE GENOMIC DNA]</scope>
    <source>
        <strain evidence="2 3">DSM 784</strain>
    </source>
</reference>
<evidence type="ECO:0000256" key="1">
    <source>
        <dbReference type="SAM" id="Phobius"/>
    </source>
</evidence>
<feature type="transmembrane region" description="Helical" evidence="1">
    <location>
        <begin position="7"/>
        <end position="26"/>
    </location>
</feature>
<keyword evidence="1" id="KW-0472">Membrane</keyword>
<dbReference type="STRING" id="1004.SAMN05661012_06621"/>
<protein>
    <submittedName>
        <fullName evidence="2">Uncharacterized protein</fullName>
    </submittedName>
</protein>
<gene>
    <name evidence="2" type="ORF">SAMN05661012_06621</name>
</gene>
<sequence length="68" mass="7611">MKVIIKANLILIALCMLVGTIMIFLGDIRILFTGESAIYLSDISDVSRSFTVIFSWIFMSVSISYSEI</sequence>
<evidence type="ECO:0000313" key="2">
    <source>
        <dbReference type="EMBL" id="SFW90471.1"/>
    </source>
</evidence>
<keyword evidence="1" id="KW-0812">Transmembrane</keyword>
<accession>A0A1K1T2A3</accession>
<organism evidence="2 3">
    <name type="scientific">Chitinophaga sancti</name>
    <dbReference type="NCBI Taxonomy" id="1004"/>
    <lineage>
        <taxon>Bacteria</taxon>
        <taxon>Pseudomonadati</taxon>
        <taxon>Bacteroidota</taxon>
        <taxon>Chitinophagia</taxon>
        <taxon>Chitinophagales</taxon>
        <taxon>Chitinophagaceae</taxon>
        <taxon>Chitinophaga</taxon>
    </lineage>
</organism>
<keyword evidence="1" id="KW-1133">Transmembrane helix</keyword>